<dbReference type="EMBL" id="CAEZUK010000196">
    <property type="protein sequence ID" value="CAB4606801.1"/>
    <property type="molecule type" value="Genomic_DNA"/>
</dbReference>
<protein>
    <submittedName>
        <fullName evidence="1">Unannotated protein</fullName>
    </submittedName>
</protein>
<evidence type="ECO:0000313" key="1">
    <source>
        <dbReference type="EMBL" id="CAB4606801.1"/>
    </source>
</evidence>
<dbReference type="AlphaFoldDB" id="A0A6J6GZB3"/>
<accession>A0A6J6GZB3</accession>
<proteinExistence type="predicted"/>
<sequence length="221" mass="24583">MRYGKIDFDYANDLMTRTPDNDGPIYMVNFMKYRDVAGYEGVKDADSSAPEGISGVEADNLYNPTDVLTRIGAHVAFMGDVVAQSSPEEWDRMAIVKYASRSSFMEMQNRPDFKEKHVHKEAGMLYTIVMGTLPQGEHEAITRSTYCTFELTAVPQVGAPSSTQVRLAVEGAIVGDGRTWKDLTMIWSDEIPAVPVRERGGDSMTVVAKITVDRMNKLLNQ</sequence>
<reference evidence="1" key="1">
    <citation type="submission" date="2020-05" db="EMBL/GenBank/DDBJ databases">
        <authorList>
            <person name="Chiriac C."/>
            <person name="Salcher M."/>
            <person name="Ghai R."/>
            <person name="Kavagutti S V."/>
        </authorList>
    </citation>
    <scope>NUCLEOTIDE SEQUENCE</scope>
</reference>
<name>A0A6J6GZB3_9ZZZZ</name>
<dbReference type="Gene3D" id="3.30.70.100">
    <property type="match status" value="1"/>
</dbReference>
<organism evidence="1">
    <name type="scientific">freshwater metagenome</name>
    <dbReference type="NCBI Taxonomy" id="449393"/>
    <lineage>
        <taxon>unclassified sequences</taxon>
        <taxon>metagenomes</taxon>
        <taxon>ecological metagenomes</taxon>
    </lineage>
</organism>
<gene>
    <name evidence="1" type="ORF">UFOPK1820_01106</name>
</gene>